<dbReference type="RefSeq" id="WP_154407796.1">
    <property type="nucleotide sequence ID" value="NZ_VUNR01000028.1"/>
</dbReference>
<name>A0A6I2UFV1_9FIRM</name>
<keyword evidence="3" id="KW-1185">Reference proteome</keyword>
<feature type="domain" description="Formyl transferase N-terminal" evidence="1">
    <location>
        <begin position="80"/>
        <end position="190"/>
    </location>
</feature>
<comment type="caution">
    <text evidence="2">The sequence shown here is derived from an EMBL/GenBank/DDBJ whole genome shotgun (WGS) entry which is preliminary data.</text>
</comment>
<evidence type="ECO:0000259" key="1">
    <source>
        <dbReference type="Pfam" id="PF00551"/>
    </source>
</evidence>
<dbReference type="Gene3D" id="3.40.50.12230">
    <property type="match status" value="1"/>
</dbReference>
<gene>
    <name evidence="2" type="ORF">FYJ84_11620</name>
</gene>
<dbReference type="InterPro" id="IPR036477">
    <property type="entry name" value="Formyl_transf_N_sf"/>
</dbReference>
<organism evidence="2 3">
    <name type="scientific">Anaerovibrio slackiae</name>
    <dbReference type="NCBI Taxonomy" id="2652309"/>
    <lineage>
        <taxon>Bacteria</taxon>
        <taxon>Bacillati</taxon>
        <taxon>Bacillota</taxon>
        <taxon>Negativicutes</taxon>
        <taxon>Selenomonadales</taxon>
        <taxon>Selenomonadaceae</taxon>
        <taxon>Anaerovibrio</taxon>
    </lineage>
</organism>
<evidence type="ECO:0000313" key="3">
    <source>
        <dbReference type="Proteomes" id="UP000433181"/>
    </source>
</evidence>
<dbReference type="PANTHER" id="PTHR11138">
    <property type="entry name" value="METHIONYL-TRNA FORMYLTRANSFERASE"/>
    <property type="match status" value="1"/>
</dbReference>
<dbReference type="AlphaFoldDB" id="A0A6I2UFV1"/>
<dbReference type="Pfam" id="PF00551">
    <property type="entry name" value="Formyl_trans_N"/>
    <property type="match status" value="1"/>
</dbReference>
<sequence>MNKKLRIVIITMGLSCIVKPLVESQDEVVGIVECAPRNGVKAGLLREFLDFIKNIIKWHMNLKGYAKQKRIPYMLLDKNNHNNVSEMIKGLNPDLIVVFSMSQLLRENIFSIPRLGTINLHPSLLPAYRGPDPTIWQYADLMLHPGVTVHYIDEGEDTGDVLAQSVCEISLGEPLERYNQILQSHGVVLLRNVIAQLRAGKAKGKKQSRESSTPRSRLLKQGESRCFIQWKLWSVKRIWHILHGLNTHYDFLVPPKFTALGMSWRIGDWEECKENHIPEDIYIENGKRYIACKDGRIRLYMRFSLRKLLRNLRKLF</sequence>
<dbReference type="SUPFAM" id="SSF53328">
    <property type="entry name" value="Formyltransferase"/>
    <property type="match status" value="1"/>
</dbReference>
<dbReference type="InterPro" id="IPR002376">
    <property type="entry name" value="Formyl_transf_N"/>
</dbReference>
<dbReference type="Proteomes" id="UP000433181">
    <property type="component" value="Unassembled WGS sequence"/>
</dbReference>
<dbReference type="GO" id="GO:0004479">
    <property type="term" value="F:methionyl-tRNA formyltransferase activity"/>
    <property type="evidence" value="ECO:0007669"/>
    <property type="project" value="TreeGrafter"/>
</dbReference>
<reference evidence="2 3" key="1">
    <citation type="submission" date="2019-08" db="EMBL/GenBank/DDBJ databases">
        <title>In-depth cultivation of the pig gut microbiome towards novel bacterial diversity and tailored functional studies.</title>
        <authorList>
            <person name="Wylensek D."/>
            <person name="Hitch T.C.A."/>
            <person name="Clavel T."/>
        </authorList>
    </citation>
    <scope>NUCLEOTIDE SEQUENCE [LARGE SCALE GENOMIC DNA]</scope>
    <source>
        <strain evidence="2 3">WCA-693-APC-5D-A</strain>
    </source>
</reference>
<proteinExistence type="predicted"/>
<protein>
    <submittedName>
        <fullName evidence="2">Methionyl-tRNA formyltransferase</fullName>
    </submittedName>
</protein>
<accession>A0A6I2UFV1</accession>
<dbReference type="GeneID" id="96779578"/>
<evidence type="ECO:0000313" key="2">
    <source>
        <dbReference type="EMBL" id="MSU09627.1"/>
    </source>
</evidence>
<dbReference type="PANTHER" id="PTHR11138:SF5">
    <property type="entry name" value="METHIONYL-TRNA FORMYLTRANSFERASE, MITOCHONDRIAL"/>
    <property type="match status" value="1"/>
</dbReference>
<dbReference type="EMBL" id="VUNR01000028">
    <property type="protein sequence ID" value="MSU09627.1"/>
    <property type="molecule type" value="Genomic_DNA"/>
</dbReference>
<dbReference type="GO" id="GO:0005829">
    <property type="term" value="C:cytosol"/>
    <property type="evidence" value="ECO:0007669"/>
    <property type="project" value="TreeGrafter"/>
</dbReference>
<keyword evidence="2" id="KW-0808">Transferase</keyword>